<dbReference type="InterPro" id="IPR019734">
    <property type="entry name" value="TPR_rpt"/>
</dbReference>
<dbReference type="SUPFAM" id="SSF48452">
    <property type="entry name" value="TPR-like"/>
    <property type="match status" value="2"/>
</dbReference>
<dbReference type="RefSeq" id="WP_413257532.1">
    <property type="nucleotide sequence ID" value="NZ_JBHFNS010000051.1"/>
</dbReference>
<protein>
    <submittedName>
        <fullName evidence="3">Tetratricopeptide repeat protein</fullName>
    </submittedName>
</protein>
<feature type="repeat" description="TPR" evidence="1">
    <location>
        <begin position="55"/>
        <end position="88"/>
    </location>
</feature>
<feature type="repeat" description="TPR" evidence="1">
    <location>
        <begin position="95"/>
        <end position="128"/>
    </location>
</feature>
<dbReference type="PANTHER" id="PTHR10098:SF108">
    <property type="entry name" value="TETRATRICOPEPTIDE REPEAT PROTEIN 28"/>
    <property type="match status" value="1"/>
</dbReference>
<dbReference type="EMBL" id="JBHFNS010000051">
    <property type="protein sequence ID" value="MFB2936031.1"/>
    <property type="molecule type" value="Genomic_DNA"/>
</dbReference>
<dbReference type="Pfam" id="PF13424">
    <property type="entry name" value="TPR_12"/>
    <property type="match status" value="4"/>
</dbReference>
<dbReference type="SMART" id="SM00028">
    <property type="entry name" value="TPR"/>
    <property type="match status" value="8"/>
</dbReference>
<proteinExistence type="predicted"/>
<keyword evidence="4" id="KW-1185">Reference proteome</keyword>
<evidence type="ECO:0000313" key="3">
    <source>
        <dbReference type="EMBL" id="MFB2936031.1"/>
    </source>
</evidence>
<dbReference type="Pfam" id="PF12770">
    <property type="entry name" value="CHAT"/>
    <property type="match status" value="1"/>
</dbReference>
<organism evidence="3 4">
    <name type="scientific">Floridaenema fluviatile BLCC-F154</name>
    <dbReference type="NCBI Taxonomy" id="3153640"/>
    <lineage>
        <taxon>Bacteria</taxon>
        <taxon>Bacillati</taxon>
        <taxon>Cyanobacteriota</taxon>
        <taxon>Cyanophyceae</taxon>
        <taxon>Oscillatoriophycideae</taxon>
        <taxon>Aerosakkonematales</taxon>
        <taxon>Aerosakkonemataceae</taxon>
        <taxon>Floridanema</taxon>
        <taxon>Floridanema fluviatile</taxon>
    </lineage>
</organism>
<reference evidence="3 4" key="1">
    <citation type="submission" date="2024-09" db="EMBL/GenBank/DDBJ databases">
        <title>Floridaenema gen nov. (Aerosakkonemataceae, Aerosakkonematales ord. nov., Cyanobacteria) from benthic tropical and subtropical fresh waters, with the description of four new species.</title>
        <authorList>
            <person name="Moretto J.A."/>
            <person name="Berthold D.E."/>
            <person name="Lefler F.W."/>
            <person name="Huang I.-S."/>
            <person name="Laughinghouse H. IV."/>
        </authorList>
    </citation>
    <scope>NUCLEOTIDE SEQUENCE [LARGE SCALE GENOMIC DNA]</scope>
    <source>
        <strain evidence="3 4">BLCC-F154</strain>
    </source>
</reference>
<dbReference type="Proteomes" id="UP001576776">
    <property type="component" value="Unassembled WGS sequence"/>
</dbReference>
<dbReference type="PROSITE" id="PS50005">
    <property type="entry name" value="TPR"/>
    <property type="match status" value="5"/>
</dbReference>
<feature type="domain" description="CHAT" evidence="2">
    <location>
        <begin position="501"/>
        <end position="793"/>
    </location>
</feature>
<dbReference type="PANTHER" id="PTHR10098">
    <property type="entry name" value="RAPSYN-RELATED"/>
    <property type="match status" value="1"/>
</dbReference>
<feature type="non-terminal residue" evidence="3">
    <location>
        <position position="1"/>
    </location>
</feature>
<accession>A0ABV4YBZ3</accession>
<gene>
    <name evidence="3" type="ORF">ACE1B6_12325</name>
</gene>
<name>A0ABV4YBZ3_9CYAN</name>
<feature type="repeat" description="TPR" evidence="1">
    <location>
        <begin position="15"/>
        <end position="48"/>
    </location>
</feature>
<dbReference type="InterPro" id="IPR011990">
    <property type="entry name" value="TPR-like_helical_dom_sf"/>
</dbReference>
<evidence type="ECO:0000256" key="1">
    <source>
        <dbReference type="PROSITE-ProRule" id="PRU00339"/>
    </source>
</evidence>
<feature type="repeat" description="TPR" evidence="1">
    <location>
        <begin position="175"/>
        <end position="208"/>
    </location>
</feature>
<feature type="repeat" description="TPR" evidence="1">
    <location>
        <begin position="135"/>
        <end position="168"/>
    </location>
</feature>
<dbReference type="InterPro" id="IPR024983">
    <property type="entry name" value="CHAT_dom"/>
</dbReference>
<evidence type="ECO:0000313" key="4">
    <source>
        <dbReference type="Proteomes" id="UP001576776"/>
    </source>
</evidence>
<dbReference type="Gene3D" id="1.25.40.10">
    <property type="entry name" value="Tetratricopeptide repeat domain"/>
    <property type="match status" value="2"/>
</dbReference>
<sequence>ALVIYREIGDRKGEGTALGNLGAAYIALGDYRKAIEYYQQHLAIAREIGDRNGEGQSLGNLGLAYDSLGDYRKAIEYQQQCLAIAREIGDRNGEGQSLGNLGIAYRSLGDYRKAIEYQQQRLAIAREIGDRDGEGNALGNLGIAYFSLGDYRKAIEYYQQSLAILREIGDRRGEGGALGGLGNAYIALGDYRKAIEYQQQSLAIAREIGDRDGEGGALGGLGGAYFFLGDYRKAIEYQQQSLAIAREIGDRRGEGLSLGNLGSAFRSLGDYRKAIEYQQQSLAIRREIGDRNGEGQALNNLGYALYKSGDLAQAEKSLFQGVEVLESLRERLGDDDANKVSIFEQQARTYRTLQLVLIAQNKTTTALEISERGRGRAFVELLTRRLSTNPKEIIPAASLKPTIAQIKQIAQNQNATLVQYSIMADNFKIQDKQQTKESELYIWVIKPTGEVNFRKVDLKPLWQQQNTSLGELVTNTRDSIGVRGRATAIIVPKPGVNEKQRLQKLHEILIKPIADLLPTDPNNHVIFVPQSALFLVPFVALQDEQGKHLIEKHTILTAPSIQVLELTHAKKAEMQQSRGAGEKSFQNLIVGNPTMPSLTLKIGEPPEKLSPLPGAQEEAIEIGKLFNTQPLIGSQAKEATIKSQISQANIIHFATHGLLDYGELQGKYRAGVPGALAFTPDEKEDGLLTSDEILDLKLKASLVVLSACDTGRGQLTGDGVVGLSRAFITAGTPSIVVSLWAVPDAPTSDLMKEFYQQMRTNPNKAQALRQAMLTIMKTRPHPKDWAAFTFIGEAY</sequence>
<evidence type="ECO:0000259" key="2">
    <source>
        <dbReference type="Pfam" id="PF12770"/>
    </source>
</evidence>
<comment type="caution">
    <text evidence="3">The sequence shown here is derived from an EMBL/GenBank/DDBJ whole genome shotgun (WGS) entry which is preliminary data.</text>
</comment>
<dbReference type="PROSITE" id="PS50293">
    <property type="entry name" value="TPR_REGION"/>
    <property type="match status" value="1"/>
</dbReference>
<keyword evidence="1" id="KW-0802">TPR repeat</keyword>